<feature type="region of interest" description="Disordered" evidence="1">
    <location>
        <begin position="176"/>
        <end position="197"/>
    </location>
</feature>
<accession>A0A507DT73</accession>
<evidence type="ECO:0000313" key="3">
    <source>
        <dbReference type="EMBL" id="TPX54954.1"/>
    </source>
</evidence>
<reference evidence="3 4" key="1">
    <citation type="journal article" date="2019" name="Sci. Rep.">
        <title>Comparative genomics of chytrid fungi reveal insights into the obligate biotrophic and pathogenic lifestyle of Synchytrium endobioticum.</title>
        <authorList>
            <person name="van de Vossenberg B.T.L.H."/>
            <person name="Warris S."/>
            <person name="Nguyen H.D.T."/>
            <person name="van Gent-Pelzer M.P.E."/>
            <person name="Joly D.L."/>
            <person name="van de Geest H.C."/>
            <person name="Bonants P.J.M."/>
            <person name="Smith D.S."/>
            <person name="Levesque C.A."/>
            <person name="van der Lee T.A.J."/>
        </authorList>
    </citation>
    <scope>NUCLEOTIDE SEQUENCE [LARGE SCALE GENOMIC DNA]</scope>
    <source>
        <strain evidence="3 4">CBS 809.83</strain>
    </source>
</reference>
<dbReference type="EMBL" id="QEAQ01000132">
    <property type="protein sequence ID" value="TPX54954.1"/>
    <property type="molecule type" value="Genomic_DNA"/>
</dbReference>
<gene>
    <name evidence="3" type="ORF">PhCBS80983_g05668</name>
</gene>
<evidence type="ECO:0000313" key="4">
    <source>
        <dbReference type="Proteomes" id="UP000318582"/>
    </source>
</evidence>
<feature type="signal peptide" evidence="2">
    <location>
        <begin position="1"/>
        <end position="20"/>
    </location>
</feature>
<name>A0A507DT73_9FUNG</name>
<feature type="chain" id="PRO_5021437471" description="Extracellular membrane protein CFEM domain-containing protein" evidence="2">
    <location>
        <begin position="21"/>
        <end position="222"/>
    </location>
</feature>
<dbReference type="AlphaFoldDB" id="A0A507DT73"/>
<sequence length="222" mass="21485">MFTNYIAAALFLAAPMTVLAQAATEAACPSVALFPVASTDGSSIGVVSQCAKECLQNANACVCGASNPFADRSCICAKDVYENDFVGCASYVTCAATADIALFRKFKADFCAGTIQGPAGGNATVPPATSAVAGSTVVPITTAVISATVGSSVAVTTTTGSVAVVTGLPSSIRLSTSAGTATTKPTTTPAAAGGTNPNGAVQNGAMLGSGAVAAVMGVLAAL</sequence>
<proteinExistence type="predicted"/>
<keyword evidence="4" id="KW-1185">Reference proteome</keyword>
<comment type="caution">
    <text evidence="3">The sequence shown here is derived from an EMBL/GenBank/DDBJ whole genome shotgun (WGS) entry which is preliminary data.</text>
</comment>
<protein>
    <recommendedName>
        <fullName evidence="5">Extracellular membrane protein CFEM domain-containing protein</fullName>
    </recommendedName>
</protein>
<keyword evidence="2" id="KW-0732">Signal</keyword>
<evidence type="ECO:0008006" key="5">
    <source>
        <dbReference type="Google" id="ProtNLM"/>
    </source>
</evidence>
<organism evidence="3 4">
    <name type="scientific">Powellomyces hirtus</name>
    <dbReference type="NCBI Taxonomy" id="109895"/>
    <lineage>
        <taxon>Eukaryota</taxon>
        <taxon>Fungi</taxon>
        <taxon>Fungi incertae sedis</taxon>
        <taxon>Chytridiomycota</taxon>
        <taxon>Chytridiomycota incertae sedis</taxon>
        <taxon>Chytridiomycetes</taxon>
        <taxon>Spizellomycetales</taxon>
        <taxon>Powellomycetaceae</taxon>
        <taxon>Powellomyces</taxon>
    </lineage>
</organism>
<evidence type="ECO:0000256" key="1">
    <source>
        <dbReference type="SAM" id="MobiDB-lite"/>
    </source>
</evidence>
<evidence type="ECO:0000256" key="2">
    <source>
        <dbReference type="SAM" id="SignalP"/>
    </source>
</evidence>
<dbReference type="Proteomes" id="UP000318582">
    <property type="component" value="Unassembled WGS sequence"/>
</dbReference>